<evidence type="ECO:0000256" key="3">
    <source>
        <dbReference type="ARBA" id="ARBA00010362"/>
    </source>
</evidence>
<keyword evidence="7" id="KW-0508">mRNA splicing</keyword>
<evidence type="ECO:0000256" key="10">
    <source>
        <dbReference type="ARBA" id="ARBA00045970"/>
    </source>
</evidence>
<feature type="compositionally biased region" description="Acidic residues" evidence="11">
    <location>
        <begin position="82"/>
        <end position="99"/>
    </location>
</feature>
<evidence type="ECO:0000256" key="7">
    <source>
        <dbReference type="ARBA" id="ARBA00023187"/>
    </source>
</evidence>
<dbReference type="PANTHER" id="PTHR13445:SF3">
    <property type="entry name" value="U5 SMALL NUCLEAR RIBONUCLEOPROTEIN TSSC4"/>
    <property type="match status" value="1"/>
</dbReference>
<evidence type="ECO:0000256" key="2">
    <source>
        <dbReference type="ARBA" id="ARBA00004496"/>
    </source>
</evidence>
<dbReference type="InterPro" id="IPR029338">
    <property type="entry name" value="TSSC4"/>
</dbReference>
<comment type="caution">
    <text evidence="12">The sequence shown here is derived from an EMBL/GenBank/DDBJ whole genome shotgun (WGS) entry which is preliminary data.</text>
</comment>
<feature type="region of interest" description="Disordered" evidence="11">
    <location>
        <begin position="12"/>
        <end position="116"/>
    </location>
</feature>
<evidence type="ECO:0000313" key="13">
    <source>
        <dbReference type="Proteomes" id="UP001054821"/>
    </source>
</evidence>
<dbReference type="PANTHER" id="PTHR13445">
    <property type="entry name" value="TUMOR SUPPRESSING SUBTRANSFERABLE CANDIDATE 4 TSSC4"/>
    <property type="match status" value="1"/>
</dbReference>
<dbReference type="GO" id="GO:0005737">
    <property type="term" value="C:cytoplasm"/>
    <property type="evidence" value="ECO:0007669"/>
    <property type="project" value="UniProtKB-SubCell"/>
</dbReference>
<dbReference type="EMBL" id="JAJFAZ020000003">
    <property type="protein sequence ID" value="KAI5341485.1"/>
    <property type="molecule type" value="Genomic_DNA"/>
</dbReference>
<dbReference type="GO" id="GO:0008380">
    <property type="term" value="P:RNA splicing"/>
    <property type="evidence" value="ECO:0007669"/>
    <property type="project" value="UniProtKB-KW"/>
</dbReference>
<reference evidence="12 13" key="1">
    <citation type="journal article" date="2022" name="G3 (Bethesda)">
        <title>Whole-genome sequence and methylome profiling of the almond [Prunus dulcis (Mill.) D.A. Webb] cultivar 'Nonpareil'.</title>
        <authorList>
            <person name="D'Amico-Willman K.M."/>
            <person name="Ouma W.Z."/>
            <person name="Meulia T."/>
            <person name="Sideli G.M."/>
            <person name="Gradziel T.M."/>
            <person name="Fresnedo-Ramirez J."/>
        </authorList>
    </citation>
    <scope>NUCLEOTIDE SEQUENCE [LARGE SCALE GENOMIC DNA]</scope>
    <source>
        <strain evidence="12">Clone GOH B32 T37-40</strain>
    </source>
</reference>
<keyword evidence="5" id="KW-0507">mRNA processing</keyword>
<feature type="compositionally biased region" description="Low complexity" evidence="11">
    <location>
        <begin position="15"/>
        <end position="34"/>
    </location>
</feature>
<keyword evidence="6" id="KW-0747">Spliceosome</keyword>
<comment type="function">
    <text evidence="10">Protein associated with the U5 snRNP, during its maturation and its post-splicing recycling and which is required for spliceosomal tri-snRNP complex assembly in the nucleus. Has a molecular sequestering activity and transiently hinders SNRNP200 binding sites for constitutive splicing factors that intervene later during the assembly of the spliceosome and splicing. Together with its molecular sequestering activity, may also function as a molecular adapter and placeholder, coordinating the assembly of the U5 snRNP and its association with the U4/U6 di-snRNP.</text>
</comment>
<feature type="region of interest" description="Disordered" evidence="11">
    <location>
        <begin position="250"/>
        <end position="302"/>
    </location>
</feature>
<evidence type="ECO:0000313" key="12">
    <source>
        <dbReference type="EMBL" id="KAI5341485.1"/>
    </source>
</evidence>
<keyword evidence="4" id="KW-0963">Cytoplasm</keyword>
<comment type="similarity">
    <text evidence="3">Belongs to the TSSC4 family.</text>
</comment>
<dbReference type="AlphaFoldDB" id="A0AAD4ZCZ7"/>
<comment type="subcellular location">
    <subcellularLocation>
        <location evidence="2">Cytoplasm</location>
    </subcellularLocation>
    <subcellularLocation>
        <location evidence="1">Nucleus</location>
    </subcellularLocation>
</comment>
<accession>A0AAD4ZCZ7</accession>
<evidence type="ECO:0000256" key="9">
    <source>
        <dbReference type="ARBA" id="ARBA00035304"/>
    </source>
</evidence>
<protein>
    <recommendedName>
        <fullName evidence="9">U5 small nuclear ribonucleoprotein TSSC4</fullName>
    </recommendedName>
</protein>
<organism evidence="12 13">
    <name type="scientific">Prunus dulcis</name>
    <name type="common">Almond</name>
    <name type="synonym">Amygdalus dulcis</name>
    <dbReference type="NCBI Taxonomy" id="3755"/>
    <lineage>
        <taxon>Eukaryota</taxon>
        <taxon>Viridiplantae</taxon>
        <taxon>Streptophyta</taxon>
        <taxon>Embryophyta</taxon>
        <taxon>Tracheophyta</taxon>
        <taxon>Spermatophyta</taxon>
        <taxon>Magnoliopsida</taxon>
        <taxon>eudicotyledons</taxon>
        <taxon>Gunneridae</taxon>
        <taxon>Pentapetalae</taxon>
        <taxon>rosids</taxon>
        <taxon>fabids</taxon>
        <taxon>Rosales</taxon>
        <taxon>Rosaceae</taxon>
        <taxon>Amygdaloideae</taxon>
        <taxon>Amygdaleae</taxon>
        <taxon>Prunus</taxon>
    </lineage>
</organism>
<feature type="compositionally biased region" description="Basic and acidic residues" evidence="11">
    <location>
        <begin position="39"/>
        <end position="51"/>
    </location>
</feature>
<keyword evidence="8" id="KW-0539">Nucleus</keyword>
<evidence type="ECO:0000256" key="6">
    <source>
        <dbReference type="ARBA" id="ARBA00022728"/>
    </source>
</evidence>
<gene>
    <name evidence="12" type="ORF">L3X38_020759</name>
</gene>
<evidence type="ECO:0000256" key="4">
    <source>
        <dbReference type="ARBA" id="ARBA00022490"/>
    </source>
</evidence>
<dbReference type="Pfam" id="PF15264">
    <property type="entry name" value="TSSC4"/>
    <property type="match status" value="1"/>
</dbReference>
<evidence type="ECO:0000256" key="5">
    <source>
        <dbReference type="ARBA" id="ARBA00022664"/>
    </source>
</evidence>
<dbReference type="GO" id="GO:0005681">
    <property type="term" value="C:spliceosomal complex"/>
    <property type="evidence" value="ECO:0007669"/>
    <property type="project" value="UniProtKB-KW"/>
</dbReference>
<evidence type="ECO:0000256" key="1">
    <source>
        <dbReference type="ARBA" id="ARBA00004123"/>
    </source>
</evidence>
<proteinExistence type="inferred from homology"/>
<name>A0AAD4ZCZ7_PRUDU</name>
<dbReference type="GO" id="GO:0006397">
    <property type="term" value="P:mRNA processing"/>
    <property type="evidence" value="ECO:0007669"/>
    <property type="project" value="UniProtKB-KW"/>
</dbReference>
<dbReference type="Proteomes" id="UP001054821">
    <property type="component" value="Chromosome 3"/>
</dbReference>
<keyword evidence="13" id="KW-1185">Reference proteome</keyword>
<sequence length="480" mass="54268">MEDTFRVRVGKVFGSLAGTPSSGPSSSLSSLWSLTDEEIEKREWNRDKDSPEPELELELQPQPYNLNSKGDFSNELEKDLLDLDEDVEEEEEEEDEEQQPSESANKHKPDDYNDEEWEIKSSIGLDCTLDYEEEEDGYDKVAVGKENAGDRLYMRDVNDYGIDIDSQEEVPTSFKDFTRDPRANHLAAKIRLQQDAEAAAQIRLQEDAEAAQKIVSLRVSGNNTPYAIAAEIITSEDATNLKSILKRKTDNQLDPSKSQKRVRFDPDCKSNCHDEGEGAKDIPVQTHSNEDHPSGVPDYLRNPSRYTHYTFDSSSDGDEESNKQAYMDFLNLLRKSNPMEPQAEDAFVDLSKPVTFIPRKKSTDAIMQENDGELGRLESARQEFVPCRSTPLAIATEDNEDVCAMEEDEPETATDGRTSLQRTGRQYRTKTRFKRQPVLSIAGGQLRAMMAVPAHVAAAPESRDFLVLKRAIQFFCYRVP</sequence>
<feature type="compositionally biased region" description="Basic and acidic residues" evidence="11">
    <location>
        <begin position="262"/>
        <end position="280"/>
    </location>
</feature>
<evidence type="ECO:0000256" key="11">
    <source>
        <dbReference type="SAM" id="MobiDB-lite"/>
    </source>
</evidence>
<evidence type="ECO:0000256" key="8">
    <source>
        <dbReference type="ARBA" id="ARBA00023242"/>
    </source>
</evidence>